<evidence type="ECO:0000256" key="1">
    <source>
        <dbReference type="SAM" id="MobiDB-lite"/>
    </source>
</evidence>
<name>A0ABQ0FXG6_9PEZI</name>
<gene>
    <name evidence="2" type="ORF">MFIFM68171_00319</name>
</gene>
<protein>
    <submittedName>
        <fullName evidence="2">Uncharacterized protein</fullName>
    </submittedName>
</protein>
<feature type="region of interest" description="Disordered" evidence="1">
    <location>
        <begin position="372"/>
        <end position="393"/>
    </location>
</feature>
<evidence type="ECO:0000313" key="3">
    <source>
        <dbReference type="Proteomes" id="UP001628179"/>
    </source>
</evidence>
<comment type="caution">
    <text evidence="2">The sequence shown here is derived from an EMBL/GenBank/DDBJ whole genome shotgun (WGS) entry which is preliminary data.</text>
</comment>
<dbReference type="RefSeq" id="XP_070911842.1">
    <property type="nucleotide sequence ID" value="XM_071055741.1"/>
</dbReference>
<feature type="region of interest" description="Disordered" evidence="1">
    <location>
        <begin position="183"/>
        <end position="305"/>
    </location>
</feature>
<feature type="compositionally biased region" description="Low complexity" evidence="1">
    <location>
        <begin position="199"/>
        <end position="213"/>
    </location>
</feature>
<proteinExistence type="predicted"/>
<accession>A0ABQ0FXG6</accession>
<feature type="region of interest" description="Disordered" evidence="1">
    <location>
        <begin position="101"/>
        <end position="134"/>
    </location>
</feature>
<evidence type="ECO:0000313" key="2">
    <source>
        <dbReference type="EMBL" id="GAB1310109.1"/>
    </source>
</evidence>
<sequence length="660" mass="70656">MTSDLSRTQTDVSTLSLGAAGTEPASHHTLSPPSPGEVGRYESRPLPPVPNQRHSLVSTLSKEMNEALATPDGSIFNYRQPEPNPTEWEKGEAEIAVILDKQAFSSPREKPKLRTTNLPTTPPNHVISPQPRSSVRKAERMTGRSHIPALRETRATLHRPDEKIHSIMGGPGDIDPQVIRQQAQIRTARREQRYETDDTSSTSPLSITSSAYSQGTGAVVSELESAGADAEGRLHSSDSGSNHPSPTGAKNSSTASSSVPEPLRIVKSPERGRNSRKKTSRPPGYDEAPPWLADHPSPRAKYNPDPYHQVQVELAWDDRQAARNSPRSDATPPGLLYSRYSVYYTRDNALPSSSNGRLGRACYTEGDRTYPVSSRTFGRPHSSVQPPYSSASSSPESGALCAKFEYDWYNINNLNFPAIGAHDTGSSIPNNDTNMATSPTTSSRYRTSFINLSPARARAFFRRSGITSNPPATPTPTPTSVAASIPIYHQHPRAIRRTKSKTSTTSRFFPYPTRSESVSAPVSYASFHSSASSTATGTTKASNSVVKGGMSALSDLVGLFNKSVMSASISGDERRRQKLKSSIRVLADGAQVFSPPGTLASDSPLRSRPEPGSVSAPASASGETVGAGGRSGRGTRTAGGSPAPAGSEQGGRRSGGLKWK</sequence>
<feature type="region of interest" description="Disordered" evidence="1">
    <location>
        <begin position="495"/>
        <end position="515"/>
    </location>
</feature>
<feature type="compositionally biased region" description="Low complexity" evidence="1">
    <location>
        <begin position="382"/>
        <end position="393"/>
    </location>
</feature>
<dbReference type="EMBL" id="BAAFSV010000001">
    <property type="protein sequence ID" value="GAB1310109.1"/>
    <property type="molecule type" value="Genomic_DNA"/>
</dbReference>
<organism evidence="2 3">
    <name type="scientific">Madurella fahalii</name>
    <dbReference type="NCBI Taxonomy" id="1157608"/>
    <lineage>
        <taxon>Eukaryota</taxon>
        <taxon>Fungi</taxon>
        <taxon>Dikarya</taxon>
        <taxon>Ascomycota</taxon>
        <taxon>Pezizomycotina</taxon>
        <taxon>Sordariomycetes</taxon>
        <taxon>Sordariomycetidae</taxon>
        <taxon>Sordariales</taxon>
        <taxon>Sordariales incertae sedis</taxon>
        <taxon>Madurella</taxon>
    </lineage>
</organism>
<feature type="region of interest" description="Disordered" evidence="1">
    <location>
        <begin position="592"/>
        <end position="660"/>
    </location>
</feature>
<feature type="compositionally biased region" description="Polar residues" evidence="1">
    <location>
        <begin position="1"/>
        <end position="16"/>
    </location>
</feature>
<feature type="compositionally biased region" description="Low complexity" evidence="1">
    <location>
        <begin position="634"/>
        <end position="643"/>
    </location>
</feature>
<reference evidence="2 3" key="1">
    <citation type="submission" date="2024-09" db="EMBL/GenBank/DDBJ databases">
        <title>Itraconazole resistance in Madurella fahalii resulting from another homologue of gene encoding cytochrome P450 14-alpha sterol demethylase (CYP51).</title>
        <authorList>
            <person name="Yoshioka I."/>
            <person name="Fahal A.H."/>
            <person name="Kaneko S."/>
            <person name="Yaguchi T."/>
        </authorList>
    </citation>
    <scope>NUCLEOTIDE SEQUENCE [LARGE SCALE GENOMIC DNA]</scope>
    <source>
        <strain evidence="2 3">IFM 68171</strain>
    </source>
</reference>
<feature type="region of interest" description="Disordered" evidence="1">
    <location>
        <begin position="1"/>
        <end position="54"/>
    </location>
</feature>
<dbReference type="Proteomes" id="UP001628179">
    <property type="component" value="Unassembled WGS sequence"/>
</dbReference>
<feature type="compositionally biased region" description="Polar residues" evidence="1">
    <location>
        <begin position="237"/>
        <end position="259"/>
    </location>
</feature>
<keyword evidence="3" id="KW-1185">Reference proteome</keyword>
<dbReference type="GeneID" id="98171064"/>
<feature type="compositionally biased region" description="Low complexity" evidence="1">
    <location>
        <begin position="610"/>
        <end position="624"/>
    </location>
</feature>